<evidence type="ECO:0000256" key="1">
    <source>
        <dbReference type="SAM" id="SignalP"/>
    </source>
</evidence>
<keyword evidence="1" id="KW-0732">Signal</keyword>
<sequence length="470" mass="51954">MKRFMTLALVAMFVLGLASMSAAKEVQMKGQFVHHVTWLDNADFSKDNSENEFRADQRIRVYFDYISSEALNAVLGFEINSQWGNVDEGGDLGTDGLSVLVKHAYTNFVIPHTPVSVRVGLQPVAWKGAYGSPIFDDDAAGIIMNAPFTDWFSASLGWVRAYDNLADDENKLRPDDSMDLITLSLDFMGDGWSVTPYGIFSFLGHNAWNDMYERQFPSPANSTAEEDIFAFNGLAPLGPNYRADDDMYVWWTGLNFDVSVLDPIVIKGDFIYGSVDADESENDRSGWFADLGIEYKVSWGTFGLMGMYGSGEDDDLDNGSEAMPVLNDSGFGLTTFGFSGAVTGGFDSALGTARYDMWAIGAYLADFTFIEDLTHKLIVVYGQGTSDSEAIEDAVTAGTDPFDLGAVLSDEDSFVEVNFDTQYMIYENLAAIAELGYIYMDRDSDTWKGSDLEDADDDAFKAAFYLKYDF</sequence>
<proteinExistence type="predicted"/>
<protein>
    <recommendedName>
        <fullName evidence="4">Porin</fullName>
    </recommendedName>
</protein>
<keyword evidence="3" id="KW-1185">Reference proteome</keyword>
<dbReference type="Proteomes" id="UP000189733">
    <property type="component" value="Unassembled WGS sequence"/>
</dbReference>
<feature type="signal peptide" evidence="1">
    <location>
        <begin position="1"/>
        <end position="23"/>
    </location>
</feature>
<feature type="chain" id="PRO_5012007097" description="Porin" evidence="1">
    <location>
        <begin position="24"/>
        <end position="470"/>
    </location>
</feature>
<dbReference type="STRING" id="1121442.SAMN02745702_00660"/>
<gene>
    <name evidence="2" type="ORF">SAMN02745702_00660</name>
</gene>
<reference evidence="2 3" key="1">
    <citation type="submission" date="2017-02" db="EMBL/GenBank/DDBJ databases">
        <authorList>
            <person name="Peterson S.W."/>
        </authorList>
    </citation>
    <scope>NUCLEOTIDE SEQUENCE [LARGE SCALE GENOMIC DNA]</scope>
    <source>
        <strain evidence="2 3">DSM 18034</strain>
    </source>
</reference>
<dbReference type="AlphaFoldDB" id="A0A1T4VP55"/>
<evidence type="ECO:0000313" key="3">
    <source>
        <dbReference type="Proteomes" id="UP000189733"/>
    </source>
</evidence>
<dbReference type="EMBL" id="FUYA01000002">
    <property type="protein sequence ID" value="SKA66740.1"/>
    <property type="molecule type" value="Genomic_DNA"/>
</dbReference>
<evidence type="ECO:0000313" key="2">
    <source>
        <dbReference type="EMBL" id="SKA66740.1"/>
    </source>
</evidence>
<dbReference type="OrthoDB" id="5464498at2"/>
<accession>A0A1T4VP55</accession>
<dbReference type="NCBIfam" id="NF033939">
    <property type="entry name" value="DESULF_POR1"/>
    <property type="match status" value="1"/>
</dbReference>
<dbReference type="RefSeq" id="WP_078683975.1">
    <property type="nucleotide sequence ID" value="NZ_FUYA01000002.1"/>
</dbReference>
<evidence type="ECO:0008006" key="4">
    <source>
        <dbReference type="Google" id="ProtNLM"/>
    </source>
</evidence>
<organism evidence="2 3">
    <name type="scientific">Desulfobaculum bizertense DSM 18034</name>
    <dbReference type="NCBI Taxonomy" id="1121442"/>
    <lineage>
        <taxon>Bacteria</taxon>
        <taxon>Pseudomonadati</taxon>
        <taxon>Thermodesulfobacteriota</taxon>
        <taxon>Desulfovibrionia</taxon>
        <taxon>Desulfovibrionales</taxon>
        <taxon>Desulfovibrionaceae</taxon>
        <taxon>Desulfobaculum</taxon>
    </lineage>
</organism>
<name>A0A1T4VP55_9BACT</name>
<dbReference type="InterPro" id="IPR059232">
    <property type="entry name" value="Porin_put"/>
</dbReference>